<evidence type="ECO:0000313" key="1">
    <source>
        <dbReference type="EMBL" id="QHT82539.1"/>
    </source>
</evidence>
<reference evidence="1" key="1">
    <citation type="journal article" date="2020" name="Nature">
        <title>Giant virus diversity and host interactions through global metagenomics.</title>
        <authorList>
            <person name="Schulz F."/>
            <person name="Roux S."/>
            <person name="Paez-Espino D."/>
            <person name="Jungbluth S."/>
            <person name="Walsh D.A."/>
            <person name="Denef V.J."/>
            <person name="McMahon K.D."/>
            <person name="Konstantinidis K.T."/>
            <person name="Eloe-Fadrosh E.A."/>
            <person name="Kyrpides N.C."/>
            <person name="Woyke T."/>
        </authorList>
    </citation>
    <scope>NUCLEOTIDE SEQUENCE</scope>
    <source>
        <strain evidence="1">GVMAG-M-3300023184-165</strain>
    </source>
</reference>
<dbReference type="EMBL" id="MN740002">
    <property type="protein sequence ID" value="QHT82539.1"/>
    <property type="molecule type" value="Genomic_DNA"/>
</dbReference>
<proteinExistence type="predicted"/>
<name>A0A6C0HPW0_9ZZZZ</name>
<sequence length="88" mass="10565">MEKNLEQNLEETNIDALVILRNILLRSRRDLRSDNKLVSRIENLNNIVEQRIKSECKHDYVEDYIDIDPERSQRICYCNKCYSCFPTN</sequence>
<protein>
    <submittedName>
        <fullName evidence="1">Uncharacterized protein</fullName>
    </submittedName>
</protein>
<accession>A0A6C0HPW0</accession>
<organism evidence="1">
    <name type="scientific">viral metagenome</name>
    <dbReference type="NCBI Taxonomy" id="1070528"/>
    <lineage>
        <taxon>unclassified sequences</taxon>
        <taxon>metagenomes</taxon>
        <taxon>organismal metagenomes</taxon>
    </lineage>
</organism>
<dbReference type="AlphaFoldDB" id="A0A6C0HPW0"/>